<feature type="domain" description="Doublecortin" evidence="1">
    <location>
        <begin position="8"/>
        <end position="42"/>
    </location>
</feature>
<comment type="caution">
    <text evidence="2">The sequence shown here is derived from an EMBL/GenBank/DDBJ whole genome shotgun (WGS) entry which is preliminary data.</text>
</comment>
<name>A0A8S3D335_9BILA</name>
<dbReference type="SUPFAM" id="SSF89837">
    <property type="entry name" value="Doublecortin (DC)"/>
    <property type="match status" value="1"/>
</dbReference>
<sequence length="42" mass="4959">MNQSVQGALVRFFRNGDEYHHGVKLAVNEFELKSWEAFLNYL</sequence>
<dbReference type="Proteomes" id="UP000681720">
    <property type="component" value="Unassembled WGS sequence"/>
</dbReference>
<evidence type="ECO:0000313" key="2">
    <source>
        <dbReference type="EMBL" id="CAF4974577.1"/>
    </source>
</evidence>
<evidence type="ECO:0000259" key="1">
    <source>
        <dbReference type="PROSITE" id="PS50309"/>
    </source>
</evidence>
<dbReference type="Gene3D" id="3.10.20.230">
    <property type="entry name" value="Doublecortin domain"/>
    <property type="match status" value="1"/>
</dbReference>
<dbReference type="GO" id="GO:0035556">
    <property type="term" value="P:intracellular signal transduction"/>
    <property type="evidence" value="ECO:0007669"/>
    <property type="project" value="InterPro"/>
</dbReference>
<organism evidence="2 3">
    <name type="scientific">Rotaria magnacalcarata</name>
    <dbReference type="NCBI Taxonomy" id="392030"/>
    <lineage>
        <taxon>Eukaryota</taxon>
        <taxon>Metazoa</taxon>
        <taxon>Spiralia</taxon>
        <taxon>Gnathifera</taxon>
        <taxon>Rotifera</taxon>
        <taxon>Eurotatoria</taxon>
        <taxon>Bdelloidea</taxon>
        <taxon>Philodinida</taxon>
        <taxon>Philodinidae</taxon>
        <taxon>Rotaria</taxon>
    </lineage>
</organism>
<evidence type="ECO:0000313" key="3">
    <source>
        <dbReference type="Proteomes" id="UP000681720"/>
    </source>
</evidence>
<dbReference type="EMBL" id="CAJOBJ010197933">
    <property type="protein sequence ID" value="CAF4974577.1"/>
    <property type="molecule type" value="Genomic_DNA"/>
</dbReference>
<proteinExistence type="predicted"/>
<dbReference type="PROSITE" id="PS50309">
    <property type="entry name" value="DC"/>
    <property type="match status" value="1"/>
</dbReference>
<reference evidence="2" key="1">
    <citation type="submission" date="2021-02" db="EMBL/GenBank/DDBJ databases">
        <authorList>
            <person name="Nowell W R."/>
        </authorList>
    </citation>
    <scope>NUCLEOTIDE SEQUENCE</scope>
</reference>
<accession>A0A8S3D335</accession>
<dbReference type="InterPro" id="IPR036572">
    <property type="entry name" value="Doublecortin_dom_sf"/>
</dbReference>
<protein>
    <recommendedName>
        <fullName evidence="1">Doublecortin domain-containing protein</fullName>
    </recommendedName>
</protein>
<gene>
    <name evidence="2" type="ORF">GIL414_LOCUS55629</name>
</gene>
<dbReference type="AlphaFoldDB" id="A0A8S3D335"/>
<feature type="non-terminal residue" evidence="2">
    <location>
        <position position="42"/>
    </location>
</feature>
<dbReference type="InterPro" id="IPR003533">
    <property type="entry name" value="Doublecortin_dom"/>
</dbReference>